<protein>
    <submittedName>
        <fullName evidence="7">Amino acid ABC transporter substrate-binding protein</fullName>
    </submittedName>
</protein>
<dbReference type="InterPro" id="IPR051455">
    <property type="entry name" value="Bact_solute-bind_prot3"/>
</dbReference>
<sequence length="373" mass="39979">MTTPKRHILAGAFGAAILATALPAAAQQRPAGQPAAPAAQAQPAPAAQPQQQQQAAPSGSTIDAIRSRGTLVCGVNTGLAGFGAPNSQGVWSGFDVDYCRAVAIALFNDANKVRYVPTTAQNRFTALQSGEVDMMARNTTWTLSRDTSLGFDFPAINFFDGQGFMVKRSLNVQNARQLDGATVCVQPGTTTEQNLADWARGARVQIRPVVIERLEDNVAAYNAGRCDAFTTDVSGLAATRSAQQNPNDHVILPDVISKEPLGPLVRHGDQRFADLVRWVHFGLLGAEEFGVTAENVQQMAQNDARPEVQRMLGRTGGLGQMLGVDNAWMVNIIRGVGNYGEIFERNLTPIGLQRGPNALWTTQGGLQYAPPFR</sequence>
<reference evidence="7 8" key="1">
    <citation type="submission" date="2022-10" db="EMBL/GenBank/DDBJ databases">
        <title>Roseococcus glaciei nov., sp. nov., isolated from glacier.</title>
        <authorList>
            <person name="Liu Q."/>
            <person name="Xin Y.-H."/>
        </authorList>
    </citation>
    <scope>NUCLEOTIDE SEQUENCE [LARGE SCALE GENOMIC DNA]</scope>
    <source>
        <strain evidence="7 8">MDT2-1-1</strain>
    </source>
</reference>
<evidence type="ECO:0000256" key="5">
    <source>
        <dbReference type="SAM" id="SignalP"/>
    </source>
</evidence>
<comment type="caution">
    <text evidence="7">The sequence shown here is derived from an EMBL/GenBank/DDBJ whole genome shotgun (WGS) entry which is preliminary data.</text>
</comment>
<keyword evidence="3 5" id="KW-0732">Signal</keyword>
<evidence type="ECO:0000256" key="3">
    <source>
        <dbReference type="ARBA" id="ARBA00022729"/>
    </source>
</evidence>
<dbReference type="Gene3D" id="3.40.190.10">
    <property type="entry name" value="Periplasmic binding protein-like II"/>
    <property type="match status" value="2"/>
</dbReference>
<feature type="domain" description="Solute-binding protein family 3/N-terminal" evidence="6">
    <location>
        <begin position="70"/>
        <end position="303"/>
    </location>
</feature>
<gene>
    <name evidence="7" type="ORF">OF850_13995</name>
</gene>
<evidence type="ECO:0000259" key="6">
    <source>
        <dbReference type="SMART" id="SM00062"/>
    </source>
</evidence>
<organism evidence="7 8">
    <name type="scientific">Sabulicella glaciei</name>
    <dbReference type="NCBI Taxonomy" id="2984948"/>
    <lineage>
        <taxon>Bacteria</taxon>
        <taxon>Pseudomonadati</taxon>
        <taxon>Pseudomonadota</taxon>
        <taxon>Alphaproteobacteria</taxon>
        <taxon>Acetobacterales</taxon>
        <taxon>Acetobacteraceae</taxon>
        <taxon>Sabulicella</taxon>
    </lineage>
</organism>
<dbReference type="InterPro" id="IPR001638">
    <property type="entry name" value="Solute-binding_3/MltF_N"/>
</dbReference>
<dbReference type="CDD" id="cd13692">
    <property type="entry name" value="PBP2_BztA"/>
    <property type="match status" value="1"/>
</dbReference>
<evidence type="ECO:0000256" key="2">
    <source>
        <dbReference type="ARBA" id="ARBA00022448"/>
    </source>
</evidence>
<accession>A0ABT3NX89</accession>
<dbReference type="RefSeq" id="WP_301590856.1">
    <property type="nucleotide sequence ID" value="NZ_JAPFQI010000011.1"/>
</dbReference>
<feature type="signal peptide" evidence="5">
    <location>
        <begin position="1"/>
        <end position="26"/>
    </location>
</feature>
<keyword evidence="2" id="KW-0813">Transport</keyword>
<proteinExistence type="inferred from homology"/>
<evidence type="ECO:0000256" key="4">
    <source>
        <dbReference type="SAM" id="MobiDB-lite"/>
    </source>
</evidence>
<comment type="similarity">
    <text evidence="1">Belongs to the bacterial solute-binding protein 3 family.</text>
</comment>
<feature type="region of interest" description="Disordered" evidence="4">
    <location>
        <begin position="28"/>
        <end position="61"/>
    </location>
</feature>
<feature type="chain" id="PRO_5047215677" evidence="5">
    <location>
        <begin position="27"/>
        <end position="373"/>
    </location>
</feature>
<name>A0ABT3NX89_9PROT</name>
<dbReference type="PANTHER" id="PTHR30085:SF7">
    <property type="entry name" value="AMINO-ACID ABC TRANSPORTER-BINDING PROTEIN YHDW-RELATED"/>
    <property type="match status" value="1"/>
</dbReference>
<dbReference type="Proteomes" id="UP001526430">
    <property type="component" value="Unassembled WGS sequence"/>
</dbReference>
<dbReference type="SUPFAM" id="SSF53850">
    <property type="entry name" value="Periplasmic binding protein-like II"/>
    <property type="match status" value="1"/>
</dbReference>
<evidence type="ECO:0000313" key="7">
    <source>
        <dbReference type="EMBL" id="MCW8086743.1"/>
    </source>
</evidence>
<evidence type="ECO:0000313" key="8">
    <source>
        <dbReference type="Proteomes" id="UP001526430"/>
    </source>
</evidence>
<keyword evidence="8" id="KW-1185">Reference proteome</keyword>
<evidence type="ECO:0000256" key="1">
    <source>
        <dbReference type="ARBA" id="ARBA00010333"/>
    </source>
</evidence>
<feature type="compositionally biased region" description="Low complexity" evidence="4">
    <location>
        <begin position="28"/>
        <end position="57"/>
    </location>
</feature>
<dbReference type="EMBL" id="JAPFQI010000011">
    <property type="protein sequence ID" value="MCW8086743.1"/>
    <property type="molecule type" value="Genomic_DNA"/>
</dbReference>
<dbReference type="Pfam" id="PF00497">
    <property type="entry name" value="SBP_bac_3"/>
    <property type="match status" value="1"/>
</dbReference>
<dbReference type="SMART" id="SM00062">
    <property type="entry name" value="PBPb"/>
    <property type="match status" value="1"/>
</dbReference>
<dbReference type="PANTHER" id="PTHR30085">
    <property type="entry name" value="AMINO ACID ABC TRANSPORTER PERMEASE"/>
    <property type="match status" value="1"/>
</dbReference>